<comment type="caution">
    <text evidence="1">The sequence shown here is derived from an EMBL/GenBank/DDBJ whole genome shotgun (WGS) entry which is preliminary data.</text>
</comment>
<evidence type="ECO:0000313" key="1">
    <source>
        <dbReference type="EMBL" id="RXM95733.1"/>
    </source>
</evidence>
<gene>
    <name evidence="1" type="ORF">EOD39_16528</name>
</gene>
<keyword evidence="1" id="KW-0472">Membrane</keyword>
<protein>
    <submittedName>
        <fullName evidence="1">Transmembrane protein 132D</fullName>
    </submittedName>
</protein>
<keyword evidence="2" id="KW-1185">Reference proteome</keyword>
<dbReference type="Proteomes" id="UP000289886">
    <property type="component" value="Unassembled WGS sequence"/>
</dbReference>
<accession>A0A444V5M5</accession>
<keyword evidence="1" id="KW-0812">Transmembrane</keyword>
<proteinExistence type="predicted"/>
<evidence type="ECO:0000313" key="2">
    <source>
        <dbReference type="Proteomes" id="UP000289886"/>
    </source>
</evidence>
<reference evidence="1 2" key="1">
    <citation type="submission" date="2019-01" db="EMBL/GenBank/DDBJ databases">
        <title>Draft Genome and Complete Hox-Cluster Characterization of the Sterlet Sturgeon (Acipenser ruthenus).</title>
        <authorList>
            <person name="Wei Q."/>
        </authorList>
    </citation>
    <scope>NUCLEOTIDE SEQUENCE [LARGE SCALE GENOMIC DNA]</scope>
    <source>
        <strain evidence="1">WHYD16114868_AA</strain>
        <tissue evidence="1">Blood</tissue>
    </source>
</reference>
<organism evidence="1 2">
    <name type="scientific">Acipenser ruthenus</name>
    <name type="common">Sterlet sturgeon</name>
    <dbReference type="NCBI Taxonomy" id="7906"/>
    <lineage>
        <taxon>Eukaryota</taxon>
        <taxon>Metazoa</taxon>
        <taxon>Chordata</taxon>
        <taxon>Craniata</taxon>
        <taxon>Vertebrata</taxon>
        <taxon>Euteleostomi</taxon>
        <taxon>Actinopterygii</taxon>
        <taxon>Chondrostei</taxon>
        <taxon>Acipenseriformes</taxon>
        <taxon>Acipenseridae</taxon>
        <taxon>Acipenser</taxon>
    </lineage>
</organism>
<dbReference type="EMBL" id="SCEB01002134">
    <property type="protein sequence ID" value="RXM95733.1"/>
    <property type="molecule type" value="Genomic_DNA"/>
</dbReference>
<sequence>MSCPSINPIILGGEDDIKWVCQDMELGDSKELRNYMERLHDTA</sequence>
<dbReference type="AlphaFoldDB" id="A0A444V5M5"/>
<name>A0A444V5M5_ACIRT</name>